<comment type="catalytic activity">
    <reaction evidence="8">
        <text>L-seryl-[protein] + ATP = O-phospho-L-seryl-[protein] + ADP + H(+)</text>
        <dbReference type="Rhea" id="RHEA:17989"/>
        <dbReference type="Rhea" id="RHEA-COMP:9863"/>
        <dbReference type="Rhea" id="RHEA-COMP:11604"/>
        <dbReference type="ChEBI" id="CHEBI:15378"/>
        <dbReference type="ChEBI" id="CHEBI:29999"/>
        <dbReference type="ChEBI" id="CHEBI:30616"/>
        <dbReference type="ChEBI" id="CHEBI:83421"/>
        <dbReference type="ChEBI" id="CHEBI:456216"/>
        <dbReference type="EC" id="2.7.11.1"/>
    </reaction>
</comment>
<dbReference type="PROSITE" id="PS51178">
    <property type="entry name" value="PASTA"/>
    <property type="match status" value="3"/>
</dbReference>
<feature type="domain" description="PASTA" evidence="13">
    <location>
        <begin position="520"/>
        <end position="585"/>
    </location>
</feature>
<dbReference type="FunFam" id="3.30.200.20:FF:000035">
    <property type="entry name" value="Serine/threonine protein kinase Stk1"/>
    <property type="match status" value="1"/>
</dbReference>
<dbReference type="InterPro" id="IPR011009">
    <property type="entry name" value="Kinase-like_dom_sf"/>
</dbReference>
<dbReference type="Proteomes" id="UP000004259">
    <property type="component" value="Unassembled WGS sequence"/>
</dbReference>
<keyword evidence="4 9" id="KW-0547">Nucleotide-binding</keyword>
<evidence type="ECO:0000256" key="10">
    <source>
        <dbReference type="SAM" id="MobiDB-lite"/>
    </source>
</evidence>
<keyword evidence="11" id="KW-0472">Membrane</keyword>
<dbReference type="InterPro" id="IPR008271">
    <property type="entry name" value="Ser/Thr_kinase_AS"/>
</dbReference>
<feature type="domain" description="PASTA" evidence="13">
    <location>
        <begin position="385"/>
        <end position="450"/>
    </location>
</feature>
<dbReference type="EMBL" id="ADKM02000100">
    <property type="protein sequence ID" value="EGC02291.1"/>
    <property type="molecule type" value="Genomic_DNA"/>
</dbReference>
<dbReference type="SMART" id="SM00220">
    <property type="entry name" value="S_TKc"/>
    <property type="match status" value="1"/>
</dbReference>
<evidence type="ECO:0000256" key="8">
    <source>
        <dbReference type="ARBA" id="ARBA00048679"/>
    </source>
</evidence>
<dbReference type="PANTHER" id="PTHR43289:SF34">
    <property type="entry name" value="SERINE_THREONINE-PROTEIN KINASE YBDM-RELATED"/>
    <property type="match status" value="1"/>
</dbReference>
<evidence type="ECO:0000256" key="11">
    <source>
        <dbReference type="SAM" id="Phobius"/>
    </source>
</evidence>
<keyword evidence="3" id="KW-0808">Transferase</keyword>
<feature type="domain" description="PASTA" evidence="13">
    <location>
        <begin position="451"/>
        <end position="517"/>
    </location>
</feature>
<keyword evidence="2" id="KW-0723">Serine/threonine-protein kinase</keyword>
<evidence type="ECO:0000259" key="13">
    <source>
        <dbReference type="PROSITE" id="PS51178"/>
    </source>
</evidence>
<dbReference type="GO" id="GO:0004674">
    <property type="term" value="F:protein serine/threonine kinase activity"/>
    <property type="evidence" value="ECO:0007669"/>
    <property type="project" value="UniProtKB-KW"/>
</dbReference>
<dbReference type="AlphaFoldDB" id="E9SEQ9"/>
<evidence type="ECO:0000256" key="4">
    <source>
        <dbReference type="ARBA" id="ARBA00022741"/>
    </source>
</evidence>
<dbReference type="eggNOG" id="COG0515">
    <property type="taxonomic scope" value="Bacteria"/>
</dbReference>
<dbReference type="InterPro" id="IPR000719">
    <property type="entry name" value="Prot_kinase_dom"/>
</dbReference>
<dbReference type="PROSITE" id="PS50011">
    <property type="entry name" value="PROTEIN_KINASE_DOM"/>
    <property type="match status" value="1"/>
</dbReference>
<gene>
    <name evidence="14" type="ORF">CUS_5818</name>
</gene>
<dbReference type="NCBIfam" id="NF033483">
    <property type="entry name" value="PknB_PASTA_kin"/>
    <property type="match status" value="1"/>
</dbReference>
<evidence type="ECO:0000313" key="15">
    <source>
        <dbReference type="Proteomes" id="UP000004259"/>
    </source>
</evidence>
<dbReference type="InterPro" id="IPR017441">
    <property type="entry name" value="Protein_kinase_ATP_BS"/>
</dbReference>
<dbReference type="EC" id="2.7.11.1" evidence="1"/>
<evidence type="ECO:0000313" key="14">
    <source>
        <dbReference type="EMBL" id="EGC02291.1"/>
    </source>
</evidence>
<keyword evidence="5 14" id="KW-0418">Kinase</keyword>
<protein>
    <recommendedName>
        <fullName evidence="1">non-specific serine/threonine protein kinase</fullName>
        <ecNumber evidence="1">2.7.11.1</ecNumber>
    </recommendedName>
</protein>
<feature type="region of interest" description="Disordered" evidence="10">
    <location>
        <begin position="293"/>
        <end position="342"/>
    </location>
</feature>
<feature type="compositionally biased region" description="Acidic residues" evidence="10">
    <location>
        <begin position="310"/>
        <end position="341"/>
    </location>
</feature>
<proteinExistence type="predicted"/>
<accession>E9SEQ9</accession>
<dbReference type="FunFam" id="1.10.510.10:FF:000021">
    <property type="entry name" value="Serine/threonine protein kinase"/>
    <property type="match status" value="1"/>
</dbReference>
<comment type="catalytic activity">
    <reaction evidence="7">
        <text>L-threonyl-[protein] + ATP = O-phospho-L-threonyl-[protein] + ADP + H(+)</text>
        <dbReference type="Rhea" id="RHEA:46608"/>
        <dbReference type="Rhea" id="RHEA-COMP:11060"/>
        <dbReference type="Rhea" id="RHEA-COMP:11605"/>
        <dbReference type="ChEBI" id="CHEBI:15378"/>
        <dbReference type="ChEBI" id="CHEBI:30013"/>
        <dbReference type="ChEBI" id="CHEBI:30616"/>
        <dbReference type="ChEBI" id="CHEBI:61977"/>
        <dbReference type="ChEBI" id="CHEBI:456216"/>
        <dbReference type="EC" id="2.7.11.1"/>
    </reaction>
</comment>
<evidence type="ECO:0000256" key="3">
    <source>
        <dbReference type="ARBA" id="ARBA00022679"/>
    </source>
</evidence>
<dbReference type="GO" id="GO:0005524">
    <property type="term" value="F:ATP binding"/>
    <property type="evidence" value="ECO:0007669"/>
    <property type="project" value="UniProtKB-UniRule"/>
</dbReference>
<dbReference type="CDD" id="cd14014">
    <property type="entry name" value="STKc_PknB_like"/>
    <property type="match status" value="1"/>
</dbReference>
<reference evidence="14 15" key="1">
    <citation type="submission" date="2011-02" db="EMBL/GenBank/DDBJ databases">
        <authorList>
            <person name="Nelson K.E."/>
            <person name="Sutton G."/>
            <person name="Torralba M."/>
            <person name="Durkin S."/>
            <person name="Harkins D."/>
            <person name="Montgomery R."/>
            <person name="Ziemer C."/>
            <person name="Klaassens E."/>
            <person name="Ocuiv P."/>
            <person name="Morrison M."/>
        </authorList>
    </citation>
    <scope>NUCLEOTIDE SEQUENCE [LARGE SCALE GENOMIC DNA]</scope>
    <source>
        <strain evidence="14 15">8</strain>
    </source>
</reference>
<dbReference type="PANTHER" id="PTHR43289">
    <property type="entry name" value="MITOGEN-ACTIVATED PROTEIN KINASE KINASE KINASE 20-RELATED"/>
    <property type="match status" value="1"/>
</dbReference>
<name>E9SEQ9_RUMAL</name>
<dbReference type="PROSITE" id="PS00108">
    <property type="entry name" value="PROTEIN_KINASE_ST"/>
    <property type="match status" value="1"/>
</dbReference>
<feature type="transmembrane region" description="Helical" evidence="11">
    <location>
        <begin position="348"/>
        <end position="373"/>
    </location>
</feature>
<dbReference type="InterPro" id="IPR005543">
    <property type="entry name" value="PASTA_dom"/>
</dbReference>
<dbReference type="Pfam" id="PF03793">
    <property type="entry name" value="PASTA"/>
    <property type="match status" value="3"/>
</dbReference>
<keyword evidence="11" id="KW-1133">Transmembrane helix</keyword>
<dbReference type="SMART" id="SM00740">
    <property type="entry name" value="PASTA"/>
    <property type="match status" value="3"/>
</dbReference>
<evidence type="ECO:0000256" key="9">
    <source>
        <dbReference type="PROSITE-ProRule" id="PRU10141"/>
    </source>
</evidence>
<dbReference type="CDD" id="cd06577">
    <property type="entry name" value="PASTA_pknB"/>
    <property type="match status" value="3"/>
</dbReference>
<evidence type="ECO:0000256" key="1">
    <source>
        <dbReference type="ARBA" id="ARBA00012513"/>
    </source>
</evidence>
<dbReference type="Gene3D" id="3.30.200.20">
    <property type="entry name" value="Phosphorylase Kinase, domain 1"/>
    <property type="match status" value="1"/>
</dbReference>
<evidence type="ECO:0000256" key="7">
    <source>
        <dbReference type="ARBA" id="ARBA00047899"/>
    </source>
</evidence>
<keyword evidence="6 9" id="KW-0067">ATP-binding</keyword>
<evidence type="ECO:0000256" key="2">
    <source>
        <dbReference type="ARBA" id="ARBA00022527"/>
    </source>
</evidence>
<dbReference type="RefSeq" id="WP_002851296.1">
    <property type="nucleotide sequence ID" value="NZ_ADKM02000100.1"/>
</dbReference>
<feature type="region of interest" description="Disordered" evidence="10">
    <location>
        <begin position="691"/>
        <end position="749"/>
    </location>
</feature>
<dbReference type="SUPFAM" id="SSF54184">
    <property type="entry name" value="Penicillin-binding protein 2x (pbp-2x), c-terminal domain"/>
    <property type="match status" value="1"/>
</dbReference>
<feature type="domain" description="Protein kinase" evidence="12">
    <location>
        <begin position="13"/>
        <end position="273"/>
    </location>
</feature>
<feature type="compositionally biased region" description="Low complexity" evidence="10">
    <location>
        <begin position="691"/>
        <end position="725"/>
    </location>
</feature>
<organism evidence="14 15">
    <name type="scientific">Ruminococcus albus 8</name>
    <dbReference type="NCBI Taxonomy" id="246199"/>
    <lineage>
        <taxon>Bacteria</taxon>
        <taxon>Bacillati</taxon>
        <taxon>Bacillota</taxon>
        <taxon>Clostridia</taxon>
        <taxon>Eubacteriales</taxon>
        <taxon>Oscillospiraceae</taxon>
        <taxon>Ruminococcus</taxon>
    </lineage>
</organism>
<dbReference type="Pfam" id="PF00069">
    <property type="entry name" value="Pkinase"/>
    <property type="match status" value="1"/>
</dbReference>
<dbReference type="eggNOG" id="COG2815">
    <property type="taxonomic scope" value="Bacteria"/>
</dbReference>
<dbReference type="STRING" id="246199.CUS_5818"/>
<evidence type="ECO:0000259" key="12">
    <source>
        <dbReference type="PROSITE" id="PS50011"/>
    </source>
</evidence>
<dbReference type="PROSITE" id="PS00107">
    <property type="entry name" value="PROTEIN_KINASE_ATP"/>
    <property type="match status" value="1"/>
</dbReference>
<evidence type="ECO:0000256" key="5">
    <source>
        <dbReference type="ARBA" id="ARBA00022777"/>
    </source>
</evidence>
<keyword evidence="15" id="KW-1185">Reference proteome</keyword>
<feature type="binding site" evidence="9">
    <location>
        <position position="42"/>
    </location>
    <ligand>
        <name>ATP</name>
        <dbReference type="ChEBI" id="CHEBI:30616"/>
    </ligand>
</feature>
<evidence type="ECO:0000256" key="6">
    <source>
        <dbReference type="ARBA" id="ARBA00022840"/>
    </source>
</evidence>
<keyword evidence="11" id="KW-0812">Transmembrane</keyword>
<dbReference type="Gene3D" id="3.30.10.20">
    <property type="match status" value="3"/>
</dbReference>
<dbReference type="Gene3D" id="1.10.510.10">
    <property type="entry name" value="Transferase(Phosphotransferase) domain 1"/>
    <property type="match status" value="1"/>
</dbReference>
<dbReference type="SUPFAM" id="SSF56112">
    <property type="entry name" value="Protein kinase-like (PK-like)"/>
    <property type="match status" value="1"/>
</dbReference>
<comment type="caution">
    <text evidence="14">The sequence shown here is derived from an EMBL/GenBank/DDBJ whole genome shotgun (WGS) entry which is preliminary data.</text>
</comment>
<sequence>MDSNIGKKLDGRYEITELIGVGGMADVYKAQDVMENRPVAVKILKPEFSGDEEFLRRFRNESKAIAVLSHPNIVKIYDVGFTDEIQFIVMEYIDGITLKEFIEQQGVLKWKDALHFITQILRALQHAHDKGIVHRDIKPQNIMLFTDGSIKVMDFGIARFSRIDGKTLSDKAIGSVHYISPEQAQGEMTDERSDIYSVGVMLYEMLTGRKPFDGDTAVNVALKHMQETAVPPREIMPAIPEALEEIVIHAMEKQPAQRYQSAAEMIRDIDTFKLNQSVVFGYKNGVSPVSDNGGFYPVNNNNVTRKPPIDEYDDEDEYYDDDEEYDDEDYDDEDDDDDYEEDTKKRSYVVPILLAVTVAVVIVAACIIGWTVINAFSKDGTTSIHTSTVMLPNFVGENIVRVQQDWDDKLQLDLVNEYNTEYEEGIIFWQSQAVGKSVKEGTTITLKVSKGQRTAIIPDVSGSEAAVAESGLNAANFNVVLRSMWDDNIPEGIVIGTEPAAGTEFIEGGNVTIYVSKGPLNNNVKVPNVVGLTQEKAMTILKENKLTVSVKEMPHDGDKGKVIDQTPEADKWLEKDSEVTIFVSTGETPDVSLTIKVPMPEGLHGAYSIEIYKNGNVIGTQSISNAETVAGAEVYIDIKGKKTETLTISIRNEETGKSVNYAVFNVDYDKKSAELNGSLNKDGLLAITPTTTAASTTESDTQSTSQSSEEPQQTETPQVTEAPQPSEEPQQSDVPSAETPDNGAAPAAY</sequence>